<evidence type="ECO:0000313" key="2">
    <source>
        <dbReference type="EMBL" id="MCU7551596.1"/>
    </source>
</evidence>
<reference evidence="2" key="2">
    <citation type="submission" date="2023-04" db="EMBL/GenBank/DDBJ databases">
        <title>Paracnuella aquatica gen. nov., sp. nov., a member of the family Chitinophagaceae isolated from a hot spring.</title>
        <authorList>
            <person name="Wang C."/>
        </authorList>
    </citation>
    <scope>NUCLEOTIDE SEQUENCE</scope>
    <source>
        <strain evidence="2">LB-8</strain>
    </source>
</reference>
<gene>
    <name evidence="2" type="ORF">OCK74_20915</name>
</gene>
<name>A0A9X2XZ69_9BACT</name>
<dbReference type="Pfam" id="PF13723">
    <property type="entry name" value="Ketoacyl-synt_2"/>
    <property type="match status" value="1"/>
</dbReference>
<evidence type="ECO:0000313" key="3">
    <source>
        <dbReference type="Proteomes" id="UP001155483"/>
    </source>
</evidence>
<dbReference type="SUPFAM" id="SSF53901">
    <property type="entry name" value="Thiolase-like"/>
    <property type="match status" value="1"/>
</dbReference>
<organism evidence="2 3">
    <name type="scientific">Paraflavisolibacter caeni</name>
    <dbReference type="NCBI Taxonomy" id="2982496"/>
    <lineage>
        <taxon>Bacteria</taxon>
        <taxon>Pseudomonadati</taxon>
        <taxon>Bacteroidota</taxon>
        <taxon>Chitinophagia</taxon>
        <taxon>Chitinophagales</taxon>
        <taxon>Chitinophagaceae</taxon>
        <taxon>Paraflavisolibacter</taxon>
    </lineage>
</organism>
<dbReference type="AlphaFoldDB" id="A0A9X2XZ69"/>
<feature type="domain" description="Beta-ketoacyl synthase-like N-terminal" evidence="1">
    <location>
        <begin position="40"/>
        <end position="180"/>
    </location>
</feature>
<proteinExistence type="predicted"/>
<dbReference type="Gene3D" id="3.40.47.10">
    <property type="match status" value="1"/>
</dbReference>
<dbReference type="GO" id="GO:0016746">
    <property type="term" value="F:acyltransferase activity"/>
    <property type="evidence" value="ECO:0007669"/>
    <property type="project" value="InterPro"/>
</dbReference>
<dbReference type="Proteomes" id="UP001155483">
    <property type="component" value="Unassembled WGS sequence"/>
</dbReference>
<keyword evidence="3" id="KW-1185">Reference proteome</keyword>
<dbReference type="InterPro" id="IPR014030">
    <property type="entry name" value="Ketoacyl_synth_N"/>
</dbReference>
<sequence length="318" mass="34918">MYINAASTISHQPTFRNAGFSSNLRKLDPSSGLITPDYGDFIPAMERRRMSHVQKMAIACSLDCLQQAGIQQPDAIIVGTSMGCSINTKNFLDKILAATNGPLSPTSFIVSTHNTIAGQIALSLKNHGYNMTHTQNSLSFEQSLIDGILTIENGAQNVLVGGADEEEDTIYNMRARLKNEEIHLTCGASFFILSKNQDSITSARLVDVASFGLIDNTTGTIKNFLDTNNTLAEEIDLVLFAVSDQENKNDLKSIFQPWQMFDYQEITGTYYTNSSFAMHYAVDILSNKGHSIFGDKVKNILVCNNLIPGNLGLMLLKN</sequence>
<dbReference type="EMBL" id="JAOTIF010000022">
    <property type="protein sequence ID" value="MCU7551596.1"/>
    <property type="molecule type" value="Genomic_DNA"/>
</dbReference>
<protein>
    <submittedName>
        <fullName evidence="2">Beta-ketoacyl synthase chain length factor</fullName>
    </submittedName>
</protein>
<accession>A0A9X2XZ69</accession>
<dbReference type="InterPro" id="IPR016039">
    <property type="entry name" value="Thiolase-like"/>
</dbReference>
<reference evidence="2" key="1">
    <citation type="submission" date="2022-09" db="EMBL/GenBank/DDBJ databases">
        <authorList>
            <person name="Yuan C."/>
            <person name="Ke Z."/>
        </authorList>
    </citation>
    <scope>NUCLEOTIDE SEQUENCE</scope>
    <source>
        <strain evidence="2">LB-8</strain>
    </source>
</reference>
<dbReference type="RefSeq" id="WP_279299035.1">
    <property type="nucleotide sequence ID" value="NZ_JAOTIF010000022.1"/>
</dbReference>
<comment type="caution">
    <text evidence="2">The sequence shown here is derived from an EMBL/GenBank/DDBJ whole genome shotgun (WGS) entry which is preliminary data.</text>
</comment>
<evidence type="ECO:0000259" key="1">
    <source>
        <dbReference type="Pfam" id="PF13723"/>
    </source>
</evidence>